<dbReference type="PANTHER" id="PTHR34585">
    <property type="match status" value="1"/>
</dbReference>
<dbReference type="PANTHER" id="PTHR34585:SF22">
    <property type="entry name" value="HELIX-TURN-HELIX DOMAIN-CONTAINING PROTEIN"/>
    <property type="match status" value="1"/>
</dbReference>
<gene>
    <name evidence="2" type="ORF">BN938_2517</name>
</gene>
<name>A0A060RAG4_9BACT</name>
<dbReference type="STRING" id="1433126.BN938_2517"/>
<dbReference type="InterPro" id="IPR041657">
    <property type="entry name" value="HTH_17"/>
</dbReference>
<evidence type="ECO:0000313" key="2">
    <source>
        <dbReference type="EMBL" id="CDN32587.1"/>
    </source>
</evidence>
<dbReference type="Pfam" id="PF12728">
    <property type="entry name" value="HTH_17"/>
    <property type="match status" value="1"/>
</dbReference>
<dbReference type="EMBL" id="HG934468">
    <property type="protein sequence ID" value="CDN32587.1"/>
    <property type="molecule type" value="Genomic_DNA"/>
</dbReference>
<keyword evidence="3" id="KW-1185">Reference proteome</keyword>
<dbReference type="HOGENOM" id="CLU_133781_0_2_10"/>
<dbReference type="KEGG" id="rbc:BN938_2517"/>
<dbReference type="AlphaFoldDB" id="A0A060RAG4"/>
<reference evidence="2 3" key="1">
    <citation type="journal article" date="2015" name="Genome Announc.">
        <title>Complete Genome Sequence of the Novel Leech Symbiont Mucinivorans hirudinis M3T.</title>
        <authorList>
            <person name="Nelson M.C."/>
            <person name="Bomar L."/>
            <person name="Graf J."/>
        </authorList>
    </citation>
    <scope>NUCLEOTIDE SEQUENCE [LARGE SCALE GENOMIC DNA]</scope>
    <source>
        <strain evidence="3">M3</strain>
    </source>
</reference>
<organism evidence="2 3">
    <name type="scientific">Mucinivorans hirudinis</name>
    <dbReference type="NCBI Taxonomy" id="1433126"/>
    <lineage>
        <taxon>Bacteria</taxon>
        <taxon>Pseudomonadati</taxon>
        <taxon>Bacteroidota</taxon>
        <taxon>Bacteroidia</taxon>
        <taxon>Bacteroidales</taxon>
        <taxon>Rikenellaceae</taxon>
        <taxon>Mucinivorans</taxon>
    </lineage>
</organism>
<protein>
    <recommendedName>
        <fullName evidence="1">Helix-turn-helix domain-containing protein</fullName>
    </recommendedName>
</protein>
<sequence length="110" mass="13444">MDEITIDRQQFEELNKKVDKIYQFIKRFEDQAPPSEDEPWLDTFEMCNILHVSAKTLYRYRKKNLIPHTFLGDKPRYFPSQVYRVLKNKIIKCDPKYINDFYQNYINDAK</sequence>
<proteinExistence type="predicted"/>
<evidence type="ECO:0000259" key="1">
    <source>
        <dbReference type="Pfam" id="PF12728"/>
    </source>
</evidence>
<dbReference type="Proteomes" id="UP000027616">
    <property type="component" value="Chromosome I"/>
</dbReference>
<dbReference type="SUPFAM" id="SSF46955">
    <property type="entry name" value="Putative DNA-binding domain"/>
    <property type="match status" value="1"/>
</dbReference>
<evidence type="ECO:0000313" key="3">
    <source>
        <dbReference type="Proteomes" id="UP000027616"/>
    </source>
</evidence>
<feature type="domain" description="Helix-turn-helix" evidence="1">
    <location>
        <begin position="40"/>
        <end position="79"/>
    </location>
</feature>
<dbReference type="OrthoDB" id="1036507at2"/>
<accession>A0A060RAG4</accession>
<dbReference type="InterPro" id="IPR009061">
    <property type="entry name" value="DNA-bd_dom_put_sf"/>
</dbReference>